<dbReference type="Proteomes" id="UP000239480">
    <property type="component" value="Unassembled WGS sequence"/>
</dbReference>
<protein>
    <submittedName>
        <fullName evidence="1">FkbH-like protein</fullName>
    </submittedName>
</protein>
<keyword evidence="2" id="KW-1185">Reference proteome</keyword>
<accession>A0A2T0RLA2</accession>
<dbReference type="InterPro" id="IPR010037">
    <property type="entry name" value="FkbH_domain"/>
</dbReference>
<dbReference type="InterPro" id="IPR023214">
    <property type="entry name" value="HAD_sf"/>
</dbReference>
<dbReference type="NCBIfam" id="TIGR01686">
    <property type="entry name" value="FkbH"/>
    <property type="match status" value="1"/>
</dbReference>
<organism evidence="1 2">
    <name type="scientific">Aliiruegeria haliotis</name>
    <dbReference type="NCBI Taxonomy" id="1280846"/>
    <lineage>
        <taxon>Bacteria</taxon>
        <taxon>Pseudomonadati</taxon>
        <taxon>Pseudomonadota</taxon>
        <taxon>Alphaproteobacteria</taxon>
        <taxon>Rhodobacterales</taxon>
        <taxon>Roseobacteraceae</taxon>
        <taxon>Aliiruegeria</taxon>
    </lineage>
</organism>
<dbReference type="SUPFAM" id="SSF52266">
    <property type="entry name" value="SGNH hydrolase"/>
    <property type="match status" value="1"/>
</dbReference>
<gene>
    <name evidence="1" type="ORF">CLV78_108184</name>
</gene>
<dbReference type="GO" id="GO:0016788">
    <property type="term" value="F:hydrolase activity, acting on ester bonds"/>
    <property type="evidence" value="ECO:0007669"/>
    <property type="project" value="UniProtKB-ARBA"/>
</dbReference>
<dbReference type="InterPro" id="IPR036514">
    <property type="entry name" value="SGNH_hydro_sf"/>
</dbReference>
<sequence>MMDDNAMQEDATAPVRPMATDTSANDFVKAPAQITSTVKLVIWDLDETFWNGTLSEGGIEPVEAHTQMVRTLADRGILSSICSKNDSAAAKAELEALGIWEFFVFPHIDWTPKGQAIGNILKRAQLRAPNVLFLDDNPMNLEEAAFFNEGLLTYDARQDLLSLLDMPGLQGKDDREHARLKQYRMLEAKQSDQDAGALDNIDFLRQSDIKVEIVADFAPHMDRVLELINRTNQLNYTKNRVETDEARQDLEALLSTVGVHAGLVRVSDRYGDYGFVGFFVTRLQFDRTTVHHFCFSCRTLNMGVEQFIWERIGSPSIQVRTPVANPVKSFDTVDWITEVASADRAFSDNNQRSLCLVGGCDLQQVSFYCGSRRAEFVNTERDGYLVRYDDPGFFLNPRPPLRNSQVLKKFPTWSWQDMVDLDTALAESDVILLSLYFALTGGNFFSFGGEKWGGEYLLKVPPRTLRKYMRSEEALWFAKAFYHRPMAVTKAASLVYKSFLRAAALSGPESRIFVITAVTKTGPQAERTRETRSVYNRICADFCAKEPKAQLVDLDHILPLDDIQDSDHYTRAGYFRIAKFVNETMDAHSQRSRTG</sequence>
<reference evidence="1 2" key="1">
    <citation type="submission" date="2018-03" db="EMBL/GenBank/DDBJ databases">
        <title>Genomic Encyclopedia of Archaeal and Bacterial Type Strains, Phase II (KMG-II): from individual species to whole genera.</title>
        <authorList>
            <person name="Goeker M."/>
        </authorList>
    </citation>
    <scope>NUCLEOTIDE SEQUENCE [LARGE SCALE GENOMIC DNA]</scope>
    <source>
        <strain evidence="1 2">DSM 29328</strain>
    </source>
</reference>
<dbReference type="Gene3D" id="3.40.50.1110">
    <property type="entry name" value="SGNH hydrolase"/>
    <property type="match status" value="1"/>
</dbReference>
<proteinExistence type="predicted"/>
<dbReference type="EMBL" id="PVTD01000008">
    <property type="protein sequence ID" value="PRY21911.1"/>
    <property type="molecule type" value="Genomic_DNA"/>
</dbReference>
<dbReference type="AlphaFoldDB" id="A0A2T0RLA2"/>
<name>A0A2T0RLA2_9RHOB</name>
<evidence type="ECO:0000313" key="1">
    <source>
        <dbReference type="EMBL" id="PRY21911.1"/>
    </source>
</evidence>
<comment type="caution">
    <text evidence="1">The sequence shown here is derived from an EMBL/GenBank/DDBJ whole genome shotgun (WGS) entry which is preliminary data.</text>
</comment>
<evidence type="ECO:0000313" key="2">
    <source>
        <dbReference type="Proteomes" id="UP000239480"/>
    </source>
</evidence>
<dbReference type="RefSeq" id="WP_106206532.1">
    <property type="nucleotide sequence ID" value="NZ_PVTD01000008.1"/>
</dbReference>
<dbReference type="InterPro" id="IPR036412">
    <property type="entry name" value="HAD-like_sf"/>
</dbReference>
<dbReference type="Gene3D" id="3.40.50.1000">
    <property type="entry name" value="HAD superfamily/HAD-like"/>
    <property type="match status" value="1"/>
</dbReference>
<dbReference type="SUPFAM" id="SSF56784">
    <property type="entry name" value="HAD-like"/>
    <property type="match status" value="1"/>
</dbReference>